<protein>
    <recommendedName>
        <fullName evidence="7">FAD-binding domain-containing protein</fullName>
    </recommendedName>
</protein>
<dbReference type="PANTHER" id="PTHR47356:SF2">
    <property type="entry name" value="FAD-BINDING DOMAIN-CONTAINING PROTEIN-RELATED"/>
    <property type="match status" value="1"/>
</dbReference>
<reference evidence="9" key="5">
    <citation type="submission" date="2018-04" db="UniProtKB">
        <authorList>
            <consortium name="EnsemblFungi"/>
        </authorList>
    </citation>
    <scope>IDENTIFICATION</scope>
    <source>
        <strain evidence="9">R3-111a-1</strain>
    </source>
</reference>
<sequence length="291" mass="31791">MPGQRNRVEPQPKEEKGNAGDFQWERSAMARHGFKAILVGSGVAGLALANILEQLGIDFIVFESHGEWVPHVGASIAMLPNGMHILDELGLKDGFGEGVPSIESGTITRDSRPVFTAAVLGLILSCHFKALIARRGSTQDLQRRKNELKSRTLHGGAYCCRTTGIEPACKICTTRVQLQLGRSGYVLRLPRPGADGRAVFMGTNIIYEDGSSGDLHWMIVWPDEEAAVDGGGHAWHATAGREELLARGVAEAKTMDPLRRESCNRRSCSGRYTSRSCRREGNVTRRRSTSP</sequence>
<dbReference type="InterPro" id="IPR002938">
    <property type="entry name" value="FAD-bd"/>
</dbReference>
<dbReference type="Proteomes" id="UP000006039">
    <property type="component" value="Unassembled WGS sequence"/>
</dbReference>
<evidence type="ECO:0000256" key="5">
    <source>
        <dbReference type="ARBA" id="ARBA00023002"/>
    </source>
</evidence>
<feature type="domain" description="FAD-binding" evidence="7">
    <location>
        <begin position="36"/>
        <end position="97"/>
    </location>
</feature>
<gene>
    <name evidence="9" type="primary">20353872</name>
    <name evidence="8" type="ORF">GGTG_13414</name>
</gene>
<feature type="compositionally biased region" description="Basic and acidic residues" evidence="6">
    <location>
        <begin position="1"/>
        <end position="18"/>
    </location>
</feature>
<evidence type="ECO:0000313" key="9">
    <source>
        <dbReference type="EnsemblFungi" id="EJT69017"/>
    </source>
</evidence>
<evidence type="ECO:0000256" key="3">
    <source>
        <dbReference type="ARBA" id="ARBA00022630"/>
    </source>
</evidence>
<dbReference type="RefSeq" id="XP_009229584.1">
    <property type="nucleotide sequence ID" value="XM_009231320.1"/>
</dbReference>
<dbReference type="GO" id="GO:0071949">
    <property type="term" value="F:FAD binding"/>
    <property type="evidence" value="ECO:0007669"/>
    <property type="project" value="InterPro"/>
</dbReference>
<dbReference type="EMBL" id="GL385407">
    <property type="protein sequence ID" value="EJT69017.1"/>
    <property type="molecule type" value="Genomic_DNA"/>
</dbReference>
<dbReference type="GeneID" id="20353872"/>
<dbReference type="VEuPathDB" id="FungiDB:GGTG_13414"/>
<evidence type="ECO:0000256" key="4">
    <source>
        <dbReference type="ARBA" id="ARBA00022827"/>
    </source>
</evidence>
<dbReference type="AlphaFoldDB" id="J3PIT4"/>
<keyword evidence="3" id="KW-0285">Flavoprotein</keyword>
<dbReference type="GO" id="GO:0004497">
    <property type="term" value="F:monooxygenase activity"/>
    <property type="evidence" value="ECO:0007669"/>
    <property type="project" value="InterPro"/>
</dbReference>
<evidence type="ECO:0000256" key="2">
    <source>
        <dbReference type="ARBA" id="ARBA00007992"/>
    </source>
</evidence>
<dbReference type="PANTHER" id="PTHR47356">
    <property type="entry name" value="FAD-DEPENDENT MONOOXYGENASE ASQG-RELATED"/>
    <property type="match status" value="1"/>
</dbReference>
<dbReference type="InterPro" id="IPR050562">
    <property type="entry name" value="FAD_mOase_fung"/>
</dbReference>
<keyword evidence="5" id="KW-0560">Oxidoreductase</keyword>
<dbReference type="InterPro" id="IPR036188">
    <property type="entry name" value="FAD/NAD-bd_sf"/>
</dbReference>
<dbReference type="HOGENOM" id="CLU_956568_0_0_1"/>
<comment type="similarity">
    <text evidence="2">Belongs to the paxM FAD-dependent monooxygenase family.</text>
</comment>
<evidence type="ECO:0000313" key="8">
    <source>
        <dbReference type="EMBL" id="EJT69017.1"/>
    </source>
</evidence>
<feature type="region of interest" description="Disordered" evidence="6">
    <location>
        <begin position="1"/>
        <end position="21"/>
    </location>
</feature>
<dbReference type="EnsemblFungi" id="EJT69017">
    <property type="protein sequence ID" value="EJT69017"/>
    <property type="gene ID" value="GGTG_13414"/>
</dbReference>
<reference evidence="8" key="2">
    <citation type="submission" date="2010-07" db="EMBL/GenBank/DDBJ databases">
        <authorList>
            <consortium name="The Broad Institute Genome Sequencing Platform"/>
            <consortium name="Broad Institute Genome Sequencing Center for Infectious Disease"/>
            <person name="Ma L.-J."/>
            <person name="Dead R."/>
            <person name="Young S."/>
            <person name="Zeng Q."/>
            <person name="Koehrsen M."/>
            <person name="Alvarado L."/>
            <person name="Berlin A."/>
            <person name="Chapman S.B."/>
            <person name="Chen Z."/>
            <person name="Freedman E."/>
            <person name="Gellesch M."/>
            <person name="Goldberg J."/>
            <person name="Griggs A."/>
            <person name="Gujja S."/>
            <person name="Heilman E.R."/>
            <person name="Heiman D."/>
            <person name="Hepburn T."/>
            <person name="Howarth C."/>
            <person name="Jen D."/>
            <person name="Larson L."/>
            <person name="Mehta T."/>
            <person name="Neiman D."/>
            <person name="Pearson M."/>
            <person name="Roberts A."/>
            <person name="Saif S."/>
            <person name="Shea T."/>
            <person name="Shenoy N."/>
            <person name="Sisk P."/>
            <person name="Stolte C."/>
            <person name="Sykes S."/>
            <person name="Walk T."/>
            <person name="White J."/>
            <person name="Yandava C."/>
            <person name="Haas B."/>
            <person name="Nusbaum C."/>
            <person name="Birren B."/>
        </authorList>
    </citation>
    <scope>NUCLEOTIDE SEQUENCE</scope>
    <source>
        <strain evidence="8">R3-111a-1</strain>
    </source>
</reference>
<dbReference type="Pfam" id="PF01494">
    <property type="entry name" value="FAD_binding_3"/>
    <property type="match status" value="1"/>
</dbReference>
<accession>J3PIT4</accession>
<evidence type="ECO:0000256" key="1">
    <source>
        <dbReference type="ARBA" id="ARBA00001974"/>
    </source>
</evidence>
<dbReference type="SUPFAM" id="SSF51905">
    <property type="entry name" value="FAD/NAD(P)-binding domain"/>
    <property type="match status" value="1"/>
</dbReference>
<keyword evidence="4" id="KW-0274">FAD</keyword>
<comment type="cofactor">
    <cofactor evidence="1">
        <name>FAD</name>
        <dbReference type="ChEBI" id="CHEBI:57692"/>
    </cofactor>
</comment>
<reference evidence="8" key="3">
    <citation type="submission" date="2010-09" db="EMBL/GenBank/DDBJ databases">
        <title>Annotation of Gaeumannomyces graminis var. tritici R3-111a-1.</title>
        <authorList>
            <consortium name="The Broad Institute Genome Sequencing Platform"/>
            <person name="Ma L.-J."/>
            <person name="Dead R."/>
            <person name="Young S.K."/>
            <person name="Zeng Q."/>
            <person name="Gargeya S."/>
            <person name="Fitzgerald M."/>
            <person name="Haas B."/>
            <person name="Abouelleil A."/>
            <person name="Alvarado L."/>
            <person name="Arachchi H.M."/>
            <person name="Berlin A."/>
            <person name="Brown A."/>
            <person name="Chapman S.B."/>
            <person name="Chen Z."/>
            <person name="Dunbar C."/>
            <person name="Freedman E."/>
            <person name="Gearin G."/>
            <person name="Gellesch M."/>
            <person name="Goldberg J."/>
            <person name="Griggs A."/>
            <person name="Gujja S."/>
            <person name="Heiman D."/>
            <person name="Howarth C."/>
            <person name="Larson L."/>
            <person name="Lui A."/>
            <person name="MacDonald P.J.P."/>
            <person name="Mehta T."/>
            <person name="Montmayeur A."/>
            <person name="Murphy C."/>
            <person name="Neiman D."/>
            <person name="Pearson M."/>
            <person name="Priest M."/>
            <person name="Roberts A."/>
            <person name="Saif S."/>
            <person name="Shea T."/>
            <person name="Shenoy N."/>
            <person name="Sisk P."/>
            <person name="Stolte C."/>
            <person name="Sykes S."/>
            <person name="Yandava C."/>
            <person name="Wortman J."/>
            <person name="Nusbaum C."/>
            <person name="Birren B."/>
        </authorList>
    </citation>
    <scope>NUCLEOTIDE SEQUENCE</scope>
    <source>
        <strain evidence="8">R3-111a-1</strain>
    </source>
</reference>
<dbReference type="OrthoDB" id="2431938at2759"/>
<dbReference type="Gene3D" id="3.50.50.60">
    <property type="entry name" value="FAD/NAD(P)-binding domain"/>
    <property type="match status" value="1"/>
</dbReference>
<evidence type="ECO:0000259" key="7">
    <source>
        <dbReference type="Pfam" id="PF01494"/>
    </source>
</evidence>
<evidence type="ECO:0000256" key="6">
    <source>
        <dbReference type="SAM" id="MobiDB-lite"/>
    </source>
</evidence>
<reference evidence="10" key="1">
    <citation type="submission" date="2010-07" db="EMBL/GenBank/DDBJ databases">
        <title>The genome sequence of Gaeumannomyces graminis var. tritici strain R3-111a-1.</title>
        <authorList>
            <consortium name="The Broad Institute Genome Sequencing Platform"/>
            <person name="Ma L.-J."/>
            <person name="Dead R."/>
            <person name="Young S."/>
            <person name="Zeng Q."/>
            <person name="Koehrsen M."/>
            <person name="Alvarado L."/>
            <person name="Berlin A."/>
            <person name="Chapman S.B."/>
            <person name="Chen Z."/>
            <person name="Freedman E."/>
            <person name="Gellesch M."/>
            <person name="Goldberg J."/>
            <person name="Griggs A."/>
            <person name="Gujja S."/>
            <person name="Heilman E.R."/>
            <person name="Heiman D."/>
            <person name="Hepburn T."/>
            <person name="Howarth C."/>
            <person name="Jen D."/>
            <person name="Larson L."/>
            <person name="Mehta T."/>
            <person name="Neiman D."/>
            <person name="Pearson M."/>
            <person name="Roberts A."/>
            <person name="Saif S."/>
            <person name="Shea T."/>
            <person name="Shenoy N."/>
            <person name="Sisk P."/>
            <person name="Stolte C."/>
            <person name="Sykes S."/>
            <person name="Walk T."/>
            <person name="White J."/>
            <person name="Yandava C."/>
            <person name="Haas B."/>
            <person name="Nusbaum C."/>
            <person name="Birren B."/>
        </authorList>
    </citation>
    <scope>NUCLEOTIDE SEQUENCE [LARGE SCALE GENOMIC DNA]</scope>
    <source>
        <strain evidence="10">R3-111a-1</strain>
    </source>
</reference>
<keyword evidence="10" id="KW-1185">Reference proteome</keyword>
<proteinExistence type="inferred from homology"/>
<name>J3PIT4_GAET3</name>
<evidence type="ECO:0000313" key="10">
    <source>
        <dbReference type="Proteomes" id="UP000006039"/>
    </source>
</evidence>
<organism evidence="8">
    <name type="scientific">Gaeumannomyces tritici (strain R3-111a-1)</name>
    <name type="common">Wheat and barley take-all root rot fungus</name>
    <name type="synonym">Gaeumannomyces graminis var. tritici</name>
    <dbReference type="NCBI Taxonomy" id="644352"/>
    <lineage>
        <taxon>Eukaryota</taxon>
        <taxon>Fungi</taxon>
        <taxon>Dikarya</taxon>
        <taxon>Ascomycota</taxon>
        <taxon>Pezizomycotina</taxon>
        <taxon>Sordariomycetes</taxon>
        <taxon>Sordariomycetidae</taxon>
        <taxon>Magnaporthales</taxon>
        <taxon>Magnaporthaceae</taxon>
        <taxon>Gaeumannomyces</taxon>
    </lineage>
</organism>
<reference evidence="9" key="4">
    <citation type="journal article" date="2015" name="G3 (Bethesda)">
        <title>Genome sequences of three phytopathogenic species of the Magnaporthaceae family of fungi.</title>
        <authorList>
            <person name="Okagaki L.H."/>
            <person name="Nunes C.C."/>
            <person name="Sailsbery J."/>
            <person name="Clay B."/>
            <person name="Brown D."/>
            <person name="John T."/>
            <person name="Oh Y."/>
            <person name="Young N."/>
            <person name="Fitzgerald M."/>
            <person name="Haas B.J."/>
            <person name="Zeng Q."/>
            <person name="Young S."/>
            <person name="Adiconis X."/>
            <person name="Fan L."/>
            <person name="Levin J.Z."/>
            <person name="Mitchell T.K."/>
            <person name="Okubara P.A."/>
            <person name="Farman M.L."/>
            <person name="Kohn L.M."/>
            <person name="Birren B."/>
            <person name="Ma L.-J."/>
            <person name="Dean R.A."/>
        </authorList>
    </citation>
    <scope>NUCLEOTIDE SEQUENCE</scope>
    <source>
        <strain evidence="9">R3-111a-1</strain>
    </source>
</reference>